<reference evidence="6" key="1">
    <citation type="submission" date="2011-08" db="EMBL/GenBank/DDBJ databases">
        <title>The draft genome of Latimeria chalumnae.</title>
        <authorList>
            <person name="Di Palma F."/>
            <person name="Alfoldi J."/>
            <person name="Johnson J."/>
            <person name="Berlin A."/>
            <person name="Gnerre S."/>
            <person name="Jaffe D."/>
            <person name="MacCallum I."/>
            <person name="Young S."/>
            <person name="Walker B.J."/>
            <person name="Lander E."/>
            <person name="Lindblad-Toh K."/>
        </authorList>
    </citation>
    <scope>NUCLEOTIDE SEQUENCE [LARGE SCALE GENOMIC DNA]</scope>
    <source>
        <strain evidence="6">Wild caught</strain>
    </source>
</reference>
<gene>
    <name evidence="5" type="primary">FAM110C</name>
</gene>
<evidence type="ECO:0000259" key="4">
    <source>
        <dbReference type="Pfam" id="PF14161"/>
    </source>
</evidence>
<feature type="region of interest" description="Disordered" evidence="2">
    <location>
        <begin position="113"/>
        <end position="136"/>
    </location>
</feature>
<evidence type="ECO:0000256" key="2">
    <source>
        <dbReference type="SAM" id="MobiDB-lite"/>
    </source>
</evidence>
<evidence type="ECO:0000313" key="6">
    <source>
        <dbReference type="Proteomes" id="UP000008672"/>
    </source>
</evidence>
<dbReference type="InterPro" id="IPR025739">
    <property type="entry name" value="FAM110_N"/>
</dbReference>
<dbReference type="FunCoup" id="H3A978">
    <property type="interactions" value="160"/>
</dbReference>
<dbReference type="GeneTree" id="ENSGT00950000183056"/>
<comment type="similarity">
    <text evidence="1">Belongs to the FAM110 family.</text>
</comment>
<evidence type="ECO:0000313" key="5">
    <source>
        <dbReference type="Ensembl" id="ENSLACP00000006199.1"/>
    </source>
</evidence>
<dbReference type="GO" id="GO:0060491">
    <property type="term" value="P:regulation of cell projection assembly"/>
    <property type="evidence" value="ECO:0007669"/>
    <property type="project" value="TreeGrafter"/>
</dbReference>
<dbReference type="GO" id="GO:0030335">
    <property type="term" value="P:positive regulation of cell migration"/>
    <property type="evidence" value="ECO:0007669"/>
    <property type="project" value="TreeGrafter"/>
</dbReference>
<name>H3A978_LATCH</name>
<dbReference type="HOGENOM" id="CLU_050540_0_0_1"/>
<keyword evidence="6" id="KW-1185">Reference proteome</keyword>
<dbReference type="InterPro" id="IPR025741">
    <property type="entry name" value="FAM110_C"/>
</dbReference>
<dbReference type="STRING" id="7897.ENSLACP00000006199"/>
<dbReference type="eggNOG" id="ENOG502S0DB">
    <property type="taxonomic scope" value="Eukaryota"/>
</dbReference>
<dbReference type="Proteomes" id="UP000008672">
    <property type="component" value="Unassembled WGS sequence"/>
</dbReference>
<accession>H3A978</accession>
<feature type="region of interest" description="Disordered" evidence="2">
    <location>
        <begin position="226"/>
        <end position="253"/>
    </location>
</feature>
<dbReference type="GO" id="GO:0043014">
    <property type="term" value="F:alpha-tubulin binding"/>
    <property type="evidence" value="ECO:0007669"/>
    <property type="project" value="TreeGrafter"/>
</dbReference>
<dbReference type="GO" id="GO:0005938">
    <property type="term" value="C:cell cortex"/>
    <property type="evidence" value="ECO:0007669"/>
    <property type="project" value="TreeGrafter"/>
</dbReference>
<dbReference type="PANTHER" id="PTHR14758">
    <property type="entry name" value="AGAP005440-PA"/>
    <property type="match status" value="1"/>
</dbReference>
<sequence length="363" mass="40766">MPTGTAHAMRMQADSDVCSSLPMRLLNKGPDYLRKQMEGENRGRMSAVERLAADKAKYVKSQQVISSKQEPVIMLSSASESSSESCSVESQKITKECTGKKDAIAIDMDMNSKNAYQTPSEKSSSIVRRSSSKRQMRPDSLVIYRQKCEFAKGQSNENSRGGLVRRLFQGSLKEKQVVSPELPKVIIKEDIRAKLVEEAPDKQMVNEEHNNKVRIHPFDNRLIPTTLPNNSQTLMKGTAGTQETKQRGLHRSQSDISSRYSKAFSEFETFFKFCGLDPEVIEDLGRENFSTASDNVSHKIRSVSVATSESGFTQLSGDNDGLMEEELNEQIPSTTSVIERNARIIKWLYSCKKAKDTNKVFRE</sequence>
<dbReference type="PANTHER" id="PTHR14758:SF5">
    <property type="entry name" value="PROTEIN FAM110C"/>
    <property type="match status" value="1"/>
</dbReference>
<dbReference type="EMBL" id="AFYH01160721">
    <property type="status" value="NOT_ANNOTATED_CDS"/>
    <property type="molecule type" value="Genomic_DNA"/>
</dbReference>
<proteinExistence type="inferred from homology"/>
<dbReference type="InParanoid" id="H3A978"/>
<feature type="compositionally biased region" description="Low complexity" evidence="2">
    <location>
        <begin position="120"/>
        <end position="129"/>
    </location>
</feature>
<feature type="compositionally biased region" description="Polar residues" evidence="2">
    <location>
        <begin position="226"/>
        <end position="243"/>
    </location>
</feature>
<dbReference type="Ensembl" id="ENSLACT00000006251.1">
    <property type="protein sequence ID" value="ENSLACP00000006199.1"/>
    <property type="gene ID" value="ENSLACG00000005497.1"/>
</dbReference>
<dbReference type="InterPro" id="IPR025740">
    <property type="entry name" value="FAM110"/>
</dbReference>
<evidence type="ECO:0000256" key="1">
    <source>
        <dbReference type="ARBA" id="ARBA00010576"/>
    </source>
</evidence>
<reference evidence="5" key="3">
    <citation type="submission" date="2025-09" db="UniProtKB">
        <authorList>
            <consortium name="Ensembl"/>
        </authorList>
    </citation>
    <scope>IDENTIFICATION</scope>
</reference>
<dbReference type="AlphaFoldDB" id="H3A978"/>
<reference evidence="5" key="2">
    <citation type="submission" date="2025-08" db="UniProtKB">
        <authorList>
            <consortium name="Ensembl"/>
        </authorList>
    </citation>
    <scope>IDENTIFICATION</scope>
</reference>
<organism evidence="5 6">
    <name type="scientific">Latimeria chalumnae</name>
    <name type="common">Coelacanth</name>
    <dbReference type="NCBI Taxonomy" id="7897"/>
    <lineage>
        <taxon>Eukaryota</taxon>
        <taxon>Metazoa</taxon>
        <taxon>Chordata</taxon>
        <taxon>Craniata</taxon>
        <taxon>Vertebrata</taxon>
        <taxon>Euteleostomi</taxon>
        <taxon>Coelacanthiformes</taxon>
        <taxon>Coelacanthidae</taxon>
        <taxon>Latimeria</taxon>
    </lineage>
</organism>
<protein>
    <submittedName>
        <fullName evidence="5">Family with sequence similarity 110 member C</fullName>
    </submittedName>
</protein>
<dbReference type="Pfam" id="PF14160">
    <property type="entry name" value="FAM110_C"/>
    <property type="match status" value="1"/>
</dbReference>
<dbReference type="OMA" id="YCGLEQE"/>
<feature type="domain" description="Centrosome-associated FAM110 N-terminal" evidence="4">
    <location>
        <begin position="17"/>
        <end position="107"/>
    </location>
</feature>
<feature type="domain" description="Centrosome-associated FAM110 C-terminal" evidence="3">
    <location>
        <begin position="247"/>
        <end position="354"/>
    </location>
</feature>
<dbReference type="Bgee" id="ENSLACG00000005497">
    <property type="expression patterns" value="Expressed in pectoral fin and 1 other cell type or tissue"/>
</dbReference>
<evidence type="ECO:0000259" key="3">
    <source>
        <dbReference type="Pfam" id="PF14160"/>
    </source>
</evidence>
<dbReference type="Pfam" id="PF14161">
    <property type="entry name" value="FAM110_N"/>
    <property type="match status" value="1"/>
</dbReference>